<feature type="domain" description="Outer membrane protein beta-barrel" evidence="2">
    <location>
        <begin position="20"/>
        <end position="193"/>
    </location>
</feature>
<evidence type="ECO:0000313" key="4">
    <source>
        <dbReference type="Proteomes" id="UP001165444"/>
    </source>
</evidence>
<keyword evidence="4" id="KW-1185">Reference proteome</keyword>
<organism evidence="3 4">
    <name type="scientific">Parabacteroides faecalis</name>
    <dbReference type="NCBI Taxonomy" id="2924040"/>
    <lineage>
        <taxon>Bacteria</taxon>
        <taxon>Pseudomonadati</taxon>
        <taxon>Bacteroidota</taxon>
        <taxon>Bacteroidia</taxon>
        <taxon>Bacteroidales</taxon>
        <taxon>Tannerellaceae</taxon>
        <taxon>Parabacteroides</taxon>
    </lineage>
</organism>
<dbReference type="RefSeq" id="WP_243324479.1">
    <property type="nucleotide sequence ID" value="NZ_JAKZMM010000015.1"/>
</dbReference>
<reference evidence="3 4" key="1">
    <citation type="submission" date="2022-03" db="EMBL/GenBank/DDBJ databases">
        <title>Parabacteroides sp. nov. isolated from swine feces.</title>
        <authorList>
            <person name="Bak J.E."/>
        </authorList>
    </citation>
    <scope>NUCLEOTIDE SEQUENCE [LARGE SCALE GENOMIC DNA]</scope>
    <source>
        <strain evidence="3 4">AGMB00274</strain>
    </source>
</reference>
<dbReference type="InterPro" id="IPR025665">
    <property type="entry name" value="Beta-barrel_OMP_2"/>
</dbReference>
<accession>A0ABT0C0A6</accession>
<keyword evidence="1" id="KW-0732">Signal</keyword>
<proteinExistence type="predicted"/>
<evidence type="ECO:0000259" key="2">
    <source>
        <dbReference type="Pfam" id="PF13568"/>
    </source>
</evidence>
<sequence>MTKYLFIIASLLLFSIDNGQAQTNSFKQELSLGVSFGMNFSSVSFSPKVNQKMKQGYQGGVTLRWITENHLGLQAELNYAQQGWEEEFEEQPEYQYSRTINYIELPFLTHIYFGGKRFKFFFNLGPKIGYALSESTKSNLNGAEPNRNNMQHDMPIEKKFDWGLCGGPGLELSTGIGHFLLEGRYYYALGDIYGSQKKDPFARSASQTIGVKLTYLFPLWR</sequence>
<dbReference type="Proteomes" id="UP001165444">
    <property type="component" value="Unassembled WGS sequence"/>
</dbReference>
<feature type="chain" id="PRO_5045052169" evidence="1">
    <location>
        <begin position="22"/>
        <end position="221"/>
    </location>
</feature>
<evidence type="ECO:0000313" key="3">
    <source>
        <dbReference type="EMBL" id="MCJ2380464.1"/>
    </source>
</evidence>
<feature type="signal peptide" evidence="1">
    <location>
        <begin position="1"/>
        <end position="21"/>
    </location>
</feature>
<dbReference type="Pfam" id="PF13568">
    <property type="entry name" value="OMP_b-brl_2"/>
    <property type="match status" value="1"/>
</dbReference>
<name>A0ABT0C0A6_9BACT</name>
<evidence type="ECO:0000256" key="1">
    <source>
        <dbReference type="SAM" id="SignalP"/>
    </source>
</evidence>
<gene>
    <name evidence="3" type="ORF">MUN53_07560</name>
</gene>
<protein>
    <submittedName>
        <fullName evidence="3">PorT family protein</fullName>
    </submittedName>
</protein>
<dbReference type="EMBL" id="JAKZMM010000015">
    <property type="protein sequence ID" value="MCJ2380464.1"/>
    <property type="molecule type" value="Genomic_DNA"/>
</dbReference>
<comment type="caution">
    <text evidence="3">The sequence shown here is derived from an EMBL/GenBank/DDBJ whole genome shotgun (WGS) entry which is preliminary data.</text>
</comment>